<dbReference type="RefSeq" id="WP_151467275.1">
    <property type="nucleotide sequence ID" value="NZ_WBKG01000001.1"/>
</dbReference>
<feature type="compositionally biased region" description="Gly residues" evidence="1">
    <location>
        <begin position="129"/>
        <end position="139"/>
    </location>
</feature>
<organism evidence="3 4">
    <name type="scientific">Streptomyces triticiradicis</name>
    <dbReference type="NCBI Taxonomy" id="2651189"/>
    <lineage>
        <taxon>Bacteria</taxon>
        <taxon>Bacillati</taxon>
        <taxon>Actinomycetota</taxon>
        <taxon>Actinomycetes</taxon>
        <taxon>Kitasatosporales</taxon>
        <taxon>Streptomycetaceae</taxon>
        <taxon>Streptomyces</taxon>
    </lineage>
</organism>
<dbReference type="AlphaFoldDB" id="A0A7J5DPQ1"/>
<sequence length="176" mass="17461">MDHFERELARMMRDAQEHTPFEPAQQNGLRDGVRARRRIRAAQKAASLVLAAAGISAGLFLLPHAPDRDRPLGPAPRPATTPVSPYSTLSPTPSSSGTPTESATTTAEDTTEVSGPPGTSTTTESPTSGAGGPGDGGTATTGAPPATGPATPSGTPTSSPPPSGPEPSSSAGASAG</sequence>
<evidence type="ECO:0008006" key="5">
    <source>
        <dbReference type="Google" id="ProtNLM"/>
    </source>
</evidence>
<name>A0A7J5DPQ1_9ACTN</name>
<evidence type="ECO:0000256" key="1">
    <source>
        <dbReference type="SAM" id="MobiDB-lite"/>
    </source>
</evidence>
<dbReference type="EMBL" id="WBKG01000001">
    <property type="protein sequence ID" value="KAB1990721.1"/>
    <property type="molecule type" value="Genomic_DNA"/>
</dbReference>
<feature type="compositionally biased region" description="Low complexity" evidence="1">
    <location>
        <begin position="80"/>
        <end position="128"/>
    </location>
</feature>
<feature type="compositionally biased region" description="Low complexity" evidence="1">
    <location>
        <begin position="166"/>
        <end position="176"/>
    </location>
</feature>
<feature type="compositionally biased region" description="Low complexity" evidence="1">
    <location>
        <begin position="140"/>
        <end position="157"/>
    </location>
</feature>
<evidence type="ECO:0000313" key="3">
    <source>
        <dbReference type="EMBL" id="KAB1990721.1"/>
    </source>
</evidence>
<dbReference type="Proteomes" id="UP000442990">
    <property type="component" value="Unassembled WGS sequence"/>
</dbReference>
<proteinExistence type="predicted"/>
<accession>A0A7J5DPQ1</accession>
<keyword evidence="2" id="KW-0472">Membrane</keyword>
<evidence type="ECO:0000313" key="4">
    <source>
        <dbReference type="Proteomes" id="UP000442990"/>
    </source>
</evidence>
<gene>
    <name evidence="3" type="ORF">F8144_01990</name>
</gene>
<comment type="caution">
    <text evidence="3">The sequence shown here is derived from an EMBL/GenBank/DDBJ whole genome shotgun (WGS) entry which is preliminary data.</text>
</comment>
<feature type="region of interest" description="Disordered" evidence="1">
    <location>
        <begin position="13"/>
        <end position="35"/>
    </location>
</feature>
<reference evidence="3 4" key="1">
    <citation type="submission" date="2019-09" db="EMBL/GenBank/DDBJ databases">
        <title>Isolation and identification of active actinomycetes.</title>
        <authorList>
            <person name="Yu Z."/>
            <person name="Han C."/>
            <person name="Yu B."/>
        </authorList>
    </citation>
    <scope>NUCLEOTIDE SEQUENCE [LARGE SCALE GENOMIC DNA]</scope>
    <source>
        <strain evidence="3 4">NEAU-H2</strain>
    </source>
</reference>
<feature type="transmembrane region" description="Helical" evidence="2">
    <location>
        <begin position="45"/>
        <end position="62"/>
    </location>
</feature>
<keyword evidence="2" id="KW-1133">Transmembrane helix</keyword>
<feature type="region of interest" description="Disordered" evidence="1">
    <location>
        <begin position="62"/>
        <end position="176"/>
    </location>
</feature>
<evidence type="ECO:0000256" key="2">
    <source>
        <dbReference type="SAM" id="Phobius"/>
    </source>
</evidence>
<keyword evidence="4" id="KW-1185">Reference proteome</keyword>
<protein>
    <recommendedName>
        <fullName evidence="5">Cellulase</fullName>
    </recommendedName>
</protein>
<keyword evidence="2" id="KW-0812">Transmembrane</keyword>